<evidence type="ECO:0000313" key="9">
    <source>
        <dbReference type="Proteomes" id="UP001642464"/>
    </source>
</evidence>
<evidence type="ECO:0000259" key="7">
    <source>
        <dbReference type="PROSITE" id="PS50089"/>
    </source>
</evidence>
<keyword evidence="3" id="KW-0862">Zinc</keyword>
<dbReference type="Proteomes" id="UP001642464">
    <property type="component" value="Unassembled WGS sequence"/>
</dbReference>
<feature type="region of interest" description="Disordered" evidence="5">
    <location>
        <begin position="82"/>
        <end position="109"/>
    </location>
</feature>
<dbReference type="Pfam" id="PF13923">
    <property type="entry name" value="zf-C3HC4_2"/>
    <property type="match status" value="1"/>
</dbReference>
<dbReference type="SUPFAM" id="SSF57850">
    <property type="entry name" value="RING/U-box"/>
    <property type="match status" value="1"/>
</dbReference>
<name>A0ABP0NTT2_9DINO</name>
<evidence type="ECO:0000313" key="8">
    <source>
        <dbReference type="EMBL" id="CAK9066229.1"/>
    </source>
</evidence>
<dbReference type="InterPro" id="IPR013083">
    <property type="entry name" value="Znf_RING/FYVE/PHD"/>
</dbReference>
<gene>
    <name evidence="8" type="ORF">SCF082_LOCUS33764</name>
</gene>
<dbReference type="PANTHER" id="PTHR23327:SF42">
    <property type="entry name" value="LON PEPTIDASE N-TERMINAL DOMAIN AND RING FINGER PROTEIN C14F5.10C"/>
    <property type="match status" value="1"/>
</dbReference>
<comment type="caution">
    <text evidence="8">The sequence shown here is derived from an EMBL/GenBank/DDBJ whole genome shotgun (WGS) entry which is preliminary data.</text>
</comment>
<dbReference type="PROSITE" id="PS50089">
    <property type="entry name" value="ZF_RING_2"/>
    <property type="match status" value="1"/>
</dbReference>
<feature type="domain" description="RING-type" evidence="7">
    <location>
        <begin position="16"/>
        <end position="54"/>
    </location>
</feature>
<evidence type="ECO:0000256" key="6">
    <source>
        <dbReference type="SAM" id="Phobius"/>
    </source>
</evidence>
<dbReference type="InterPro" id="IPR001841">
    <property type="entry name" value="Znf_RING"/>
</dbReference>
<proteinExistence type="predicted"/>
<keyword evidence="1" id="KW-0479">Metal-binding</keyword>
<evidence type="ECO:0000256" key="4">
    <source>
        <dbReference type="PROSITE-ProRule" id="PRU00175"/>
    </source>
</evidence>
<dbReference type="PROSITE" id="PS00518">
    <property type="entry name" value="ZF_RING_1"/>
    <property type="match status" value="1"/>
</dbReference>
<dbReference type="PANTHER" id="PTHR23327">
    <property type="entry name" value="RING FINGER PROTEIN 127"/>
    <property type="match status" value="1"/>
</dbReference>
<keyword evidence="6" id="KW-0472">Membrane</keyword>
<accession>A0ABP0NTT2</accession>
<keyword evidence="6" id="KW-0812">Transmembrane</keyword>
<evidence type="ECO:0000256" key="2">
    <source>
        <dbReference type="ARBA" id="ARBA00022771"/>
    </source>
</evidence>
<dbReference type="EMBL" id="CAXAMM010030269">
    <property type="protein sequence ID" value="CAK9066229.1"/>
    <property type="molecule type" value="Genomic_DNA"/>
</dbReference>
<organism evidence="8 9">
    <name type="scientific">Durusdinium trenchii</name>
    <dbReference type="NCBI Taxonomy" id="1381693"/>
    <lineage>
        <taxon>Eukaryota</taxon>
        <taxon>Sar</taxon>
        <taxon>Alveolata</taxon>
        <taxon>Dinophyceae</taxon>
        <taxon>Suessiales</taxon>
        <taxon>Symbiodiniaceae</taxon>
        <taxon>Durusdinium</taxon>
    </lineage>
</organism>
<keyword evidence="6" id="KW-1133">Transmembrane helix</keyword>
<dbReference type="SMART" id="SM00184">
    <property type="entry name" value="RING"/>
    <property type="match status" value="1"/>
</dbReference>
<feature type="transmembrane region" description="Helical" evidence="6">
    <location>
        <begin position="349"/>
        <end position="370"/>
    </location>
</feature>
<keyword evidence="9" id="KW-1185">Reference proteome</keyword>
<reference evidence="8 9" key="1">
    <citation type="submission" date="2024-02" db="EMBL/GenBank/DDBJ databases">
        <authorList>
            <person name="Chen Y."/>
            <person name="Shah S."/>
            <person name="Dougan E. K."/>
            <person name="Thang M."/>
            <person name="Chan C."/>
        </authorList>
    </citation>
    <scope>NUCLEOTIDE SEQUENCE [LARGE SCALE GENOMIC DNA]</scope>
</reference>
<dbReference type="Gene3D" id="3.30.40.10">
    <property type="entry name" value="Zinc/RING finger domain, C3HC4 (zinc finger)"/>
    <property type="match status" value="1"/>
</dbReference>
<evidence type="ECO:0000256" key="1">
    <source>
        <dbReference type="ARBA" id="ARBA00022723"/>
    </source>
</evidence>
<dbReference type="InterPro" id="IPR017907">
    <property type="entry name" value="Znf_RING_CS"/>
</dbReference>
<protein>
    <submittedName>
        <fullName evidence="8">LON peptidase N-terminal domain and RING finger protein 3</fullName>
    </submittedName>
</protein>
<evidence type="ECO:0000256" key="5">
    <source>
        <dbReference type="SAM" id="MobiDB-lite"/>
    </source>
</evidence>
<evidence type="ECO:0000256" key="3">
    <source>
        <dbReference type="ARBA" id="ARBA00022833"/>
    </source>
</evidence>
<keyword evidence="2 4" id="KW-0863">Zinc-finger</keyword>
<sequence>MAEAAHIEEVPPHLECAICWKLLLEPVSVPCGHTFCQGCLAQALGYRNVCSVCRAPVPPGQAVNVLIRSMIAEQYPRALAHRRQEQQEELREADDNAAAQRREEVRNDGPSDEALILPILRSVKFALPHSRVEHDTSGQDELVQFALQGGRRVCSLPSNEDLGVCMIIEDFRPATERQHSSFVRLVSKFRVRLIEPPQLHEDGFEIGRFEAMFDTPLPLNDLVVESISGESTEEETASAIGYQCIELLDRQRGMLGPGALYAFAEQCGEIPAAFRRRPGTLTSADLEQLSFWLLGAIVMDEPGRKRLLHSTDTRDRLAACQRKMQAAGPRCVLNLPGADSWMHPGQSSWTSIVLLLVVFGLLVAKACGLFDQAFGRQRSLPLRFG</sequence>